<accession>A0A2R5EG64</accession>
<name>A0A2R5EG64_9BACL</name>
<reference evidence="3 4" key="1">
    <citation type="submission" date="2017-08" db="EMBL/GenBank/DDBJ databases">
        <title>Substantial Increase in Enzyme Production by Combined Drug-Resistance Mutations in Paenibacillus agaridevorans.</title>
        <authorList>
            <person name="Tanaka Y."/>
            <person name="Funane K."/>
            <person name="Hosaka T."/>
            <person name="Shiwa Y."/>
            <person name="Fujita N."/>
            <person name="Miyazaki T."/>
            <person name="Yoshikawa H."/>
            <person name="Murakami K."/>
            <person name="Kasahara K."/>
            <person name="Inaoka T."/>
            <person name="Hiraga Y."/>
            <person name="Ochi K."/>
        </authorList>
    </citation>
    <scope>NUCLEOTIDE SEQUENCE [LARGE SCALE GENOMIC DNA]</scope>
    <source>
        <strain evidence="3 4">T-3040</strain>
    </source>
</reference>
<feature type="domain" description="YhfM-like" evidence="2">
    <location>
        <begin position="58"/>
        <end position="144"/>
    </location>
</feature>
<dbReference type="Pfam" id="PF14275">
    <property type="entry name" value="DUF4362"/>
    <property type="match status" value="1"/>
</dbReference>
<dbReference type="PROSITE" id="PS51257">
    <property type="entry name" value="PROKAR_LIPOPROTEIN"/>
    <property type="match status" value="1"/>
</dbReference>
<proteinExistence type="predicted"/>
<dbReference type="AlphaFoldDB" id="A0A2R5EG64"/>
<feature type="chain" id="PRO_5038377317" description="YhfM-like domain-containing protein" evidence="1">
    <location>
        <begin position="23"/>
        <end position="269"/>
    </location>
</feature>
<sequence>MRRIKYMMFLIVSIMFVSIVSAGCSGKSSGTPPGEPGGAQVDRVVVSRSIEFARVNDKPYGIFDGKKEIEAFAKAIQTGDKMRGQLDIDFPDYDVVIDRNGKRKQIHLWLDQRSNRGMFTYVSDTGTGYTLTEKSTKELVDLIWGIGYDSDKAAENGDVVAELSGGVRNAEHWLSFVDHVERGELADIQVVYYTKEGDPIFRNLIHNGDSLRLRYDNTHDAYGTPVDRTDFCEGIEAQETEQGTVYTLSGCGDSETGFELVLPGSGGGD</sequence>
<dbReference type="InterPro" id="IPR058780">
    <property type="entry name" value="YhfM-like_dom"/>
</dbReference>
<gene>
    <name evidence="3" type="ORF">PAT3040_00020</name>
</gene>
<evidence type="ECO:0000313" key="3">
    <source>
        <dbReference type="EMBL" id="GBG05540.1"/>
    </source>
</evidence>
<dbReference type="InterPro" id="IPR025372">
    <property type="entry name" value="DUF4362"/>
</dbReference>
<dbReference type="Proteomes" id="UP000245202">
    <property type="component" value="Unassembled WGS sequence"/>
</dbReference>
<dbReference type="RefSeq" id="WP_108991017.1">
    <property type="nucleotide sequence ID" value="NZ_BDQX01000005.1"/>
</dbReference>
<keyword evidence="1" id="KW-0732">Signal</keyword>
<keyword evidence="4" id="KW-1185">Reference proteome</keyword>
<feature type="signal peptide" evidence="1">
    <location>
        <begin position="1"/>
        <end position="22"/>
    </location>
</feature>
<dbReference type="EMBL" id="BDQX01000005">
    <property type="protein sequence ID" value="GBG05540.1"/>
    <property type="molecule type" value="Genomic_DNA"/>
</dbReference>
<protein>
    <recommendedName>
        <fullName evidence="2">YhfM-like domain-containing protein</fullName>
    </recommendedName>
</protein>
<dbReference type="Pfam" id="PF26353">
    <property type="entry name" value="YhfM"/>
    <property type="match status" value="1"/>
</dbReference>
<evidence type="ECO:0000259" key="2">
    <source>
        <dbReference type="Pfam" id="PF26353"/>
    </source>
</evidence>
<organism evidence="3 4">
    <name type="scientific">Paenibacillus agaridevorans</name>
    <dbReference type="NCBI Taxonomy" id="171404"/>
    <lineage>
        <taxon>Bacteria</taxon>
        <taxon>Bacillati</taxon>
        <taxon>Bacillota</taxon>
        <taxon>Bacilli</taxon>
        <taxon>Bacillales</taxon>
        <taxon>Paenibacillaceae</taxon>
        <taxon>Paenibacillus</taxon>
    </lineage>
</organism>
<evidence type="ECO:0000256" key="1">
    <source>
        <dbReference type="SAM" id="SignalP"/>
    </source>
</evidence>
<comment type="caution">
    <text evidence="3">The sequence shown here is derived from an EMBL/GenBank/DDBJ whole genome shotgun (WGS) entry which is preliminary data.</text>
</comment>
<evidence type="ECO:0000313" key="4">
    <source>
        <dbReference type="Proteomes" id="UP000245202"/>
    </source>
</evidence>